<dbReference type="PANTHER" id="PTHR13234">
    <property type="entry name" value="GAMMA-INTERFERON INDUCIBLE LYSOSOMAL THIOL REDUCTASE GILT"/>
    <property type="match status" value="1"/>
</dbReference>
<comment type="similarity">
    <text evidence="1">Belongs to the GILT family.</text>
</comment>
<evidence type="ECO:0000313" key="5">
    <source>
        <dbReference type="Proteomes" id="UP000024635"/>
    </source>
</evidence>
<evidence type="ECO:0000256" key="2">
    <source>
        <dbReference type="ARBA" id="ARBA00023180"/>
    </source>
</evidence>
<dbReference type="InterPro" id="IPR004911">
    <property type="entry name" value="Interferon-induced_GILT"/>
</dbReference>
<sequence>MHDLLLQLLLFGQLVHTELPRTPPHPLLLLERDLENLSCLFFRRNCTNHLADLSSADRLFWKIMAPGTPEPPKLNTVRLEIYLEAQCPDTSRFIHAQLMKAWSLLSPTGRIELTLVPFGKARCLAKGDDFECSCQHGSNECILNQLMNCVVDRLGFPDKIVPIINCIQGKGNLDDAMRSCITNNALLNEQQMRDCATGPRGRRLLALAGSRTASLQPRLDFVPWIVINGERNGDALYDLTENLCKSLEPAPEQCAEYVKNEKKR</sequence>
<feature type="chain" id="PRO_5001491825" description="Gamma interferon inducible lysosomal thiol reductase" evidence="3">
    <location>
        <begin position="18"/>
        <end position="264"/>
    </location>
</feature>
<feature type="signal peptide" evidence="3">
    <location>
        <begin position="1"/>
        <end position="17"/>
    </location>
</feature>
<dbReference type="EMBL" id="JARK01000301">
    <property type="protein sequence ID" value="EYC38701.1"/>
    <property type="molecule type" value="Genomic_DNA"/>
</dbReference>
<dbReference type="Pfam" id="PF03227">
    <property type="entry name" value="GILT"/>
    <property type="match status" value="1"/>
</dbReference>
<dbReference type="AlphaFoldDB" id="A0A016WGG1"/>
<accession>A0A016WGG1</accession>
<dbReference type="GO" id="GO:0016671">
    <property type="term" value="F:oxidoreductase activity, acting on a sulfur group of donors, disulfide as acceptor"/>
    <property type="evidence" value="ECO:0007669"/>
    <property type="project" value="InterPro"/>
</dbReference>
<name>A0A016WGG1_9BILA</name>
<evidence type="ECO:0000313" key="4">
    <source>
        <dbReference type="EMBL" id="EYC38701.1"/>
    </source>
</evidence>
<keyword evidence="2" id="KW-0325">Glycoprotein</keyword>
<evidence type="ECO:0008006" key="6">
    <source>
        <dbReference type="Google" id="ProtNLM"/>
    </source>
</evidence>
<evidence type="ECO:0000256" key="3">
    <source>
        <dbReference type="SAM" id="SignalP"/>
    </source>
</evidence>
<gene>
    <name evidence="4" type="primary">Acey_s0701.g1651</name>
    <name evidence="4" type="synonym">Acey-C02D5.2</name>
    <name evidence="4" type="ORF">Y032_0701g1651</name>
</gene>
<dbReference type="OrthoDB" id="958254at2759"/>
<protein>
    <recommendedName>
        <fullName evidence="6">Gamma interferon inducible lysosomal thiol reductase</fullName>
    </recommendedName>
</protein>
<comment type="caution">
    <text evidence="4">The sequence shown here is derived from an EMBL/GenBank/DDBJ whole genome shotgun (WGS) entry which is preliminary data.</text>
</comment>
<reference evidence="5" key="1">
    <citation type="journal article" date="2015" name="Nat. Genet.">
        <title>The genome and transcriptome of the zoonotic hookworm Ancylostoma ceylanicum identify infection-specific gene families.</title>
        <authorList>
            <person name="Schwarz E.M."/>
            <person name="Hu Y."/>
            <person name="Antoshechkin I."/>
            <person name="Miller M.M."/>
            <person name="Sternberg P.W."/>
            <person name="Aroian R.V."/>
        </authorList>
    </citation>
    <scope>NUCLEOTIDE SEQUENCE</scope>
    <source>
        <strain evidence="5">HY135</strain>
    </source>
</reference>
<dbReference type="Proteomes" id="UP000024635">
    <property type="component" value="Unassembled WGS sequence"/>
</dbReference>
<organism evidence="4 5">
    <name type="scientific">Ancylostoma ceylanicum</name>
    <dbReference type="NCBI Taxonomy" id="53326"/>
    <lineage>
        <taxon>Eukaryota</taxon>
        <taxon>Metazoa</taxon>
        <taxon>Ecdysozoa</taxon>
        <taxon>Nematoda</taxon>
        <taxon>Chromadorea</taxon>
        <taxon>Rhabditida</taxon>
        <taxon>Rhabditina</taxon>
        <taxon>Rhabditomorpha</taxon>
        <taxon>Strongyloidea</taxon>
        <taxon>Ancylostomatidae</taxon>
        <taxon>Ancylostomatinae</taxon>
        <taxon>Ancylostoma</taxon>
    </lineage>
</organism>
<dbReference type="PANTHER" id="PTHR13234:SF70">
    <property type="entry name" value="GILT-LIKE PROTEIN C02D5.2"/>
    <property type="match status" value="1"/>
</dbReference>
<keyword evidence="5" id="KW-1185">Reference proteome</keyword>
<keyword evidence="3" id="KW-0732">Signal</keyword>
<proteinExistence type="inferred from homology"/>
<evidence type="ECO:0000256" key="1">
    <source>
        <dbReference type="ARBA" id="ARBA00005679"/>
    </source>
</evidence>